<evidence type="ECO:0000313" key="3">
    <source>
        <dbReference type="Proteomes" id="UP001149165"/>
    </source>
</evidence>
<dbReference type="Gene3D" id="2.80.10.50">
    <property type="match status" value="1"/>
</dbReference>
<evidence type="ECO:0000256" key="1">
    <source>
        <dbReference type="SAM" id="SignalP"/>
    </source>
</evidence>
<organism evidence="2 3">
    <name type="scientific">Penicillium angulare</name>
    <dbReference type="NCBI Taxonomy" id="116970"/>
    <lineage>
        <taxon>Eukaryota</taxon>
        <taxon>Fungi</taxon>
        <taxon>Dikarya</taxon>
        <taxon>Ascomycota</taxon>
        <taxon>Pezizomycotina</taxon>
        <taxon>Eurotiomycetes</taxon>
        <taxon>Eurotiomycetidae</taxon>
        <taxon>Eurotiales</taxon>
        <taxon>Aspergillaceae</taxon>
        <taxon>Penicillium</taxon>
    </lineage>
</organism>
<dbReference type="InterPro" id="IPR035992">
    <property type="entry name" value="Ricin_B-like_lectins"/>
</dbReference>
<feature type="chain" id="PRO_5040733423" evidence="1">
    <location>
        <begin position="21"/>
        <end position="148"/>
    </location>
</feature>
<proteinExistence type="predicted"/>
<dbReference type="AlphaFoldDB" id="A0A9W9KPK9"/>
<keyword evidence="1" id="KW-0732">Signal</keyword>
<protein>
    <submittedName>
        <fullName evidence="2">Uncharacterized protein</fullName>
    </submittedName>
</protein>
<dbReference type="SUPFAM" id="SSF50370">
    <property type="entry name" value="Ricin B-like lectins"/>
    <property type="match status" value="1"/>
</dbReference>
<name>A0A9W9KPK9_9EURO</name>
<dbReference type="EMBL" id="JAPQKH010000002">
    <property type="protein sequence ID" value="KAJ5113222.1"/>
    <property type="molecule type" value="Genomic_DNA"/>
</dbReference>
<evidence type="ECO:0000313" key="2">
    <source>
        <dbReference type="EMBL" id="KAJ5113222.1"/>
    </source>
</evidence>
<dbReference type="Proteomes" id="UP001149165">
    <property type="component" value="Unassembled WGS sequence"/>
</dbReference>
<keyword evidence="3" id="KW-1185">Reference proteome</keyword>
<comment type="caution">
    <text evidence="2">The sequence shown here is derived from an EMBL/GenBank/DDBJ whole genome shotgun (WGS) entry which is preliminary data.</text>
</comment>
<accession>A0A9W9KPK9</accession>
<feature type="signal peptide" evidence="1">
    <location>
        <begin position="1"/>
        <end position="20"/>
    </location>
</feature>
<gene>
    <name evidence="2" type="ORF">N7456_001756</name>
</gene>
<reference evidence="2" key="1">
    <citation type="submission" date="2022-11" db="EMBL/GenBank/DDBJ databases">
        <authorList>
            <person name="Petersen C."/>
        </authorList>
    </citation>
    <scope>NUCLEOTIDE SEQUENCE</scope>
    <source>
        <strain evidence="2">IBT 30069</strain>
    </source>
</reference>
<sequence length="148" mass="15984">MKTFATLAFTLAALSQGALAFKEGTYTIGSAALHSQVLTDVAADEPVVFDPANKTPHQTWFFTRSDVVKDAFTIASTLGGYVNCGEAEGSICVAGSNETQIYTPEKVSDTAYQLVSRDSGYFLRVENDQLVVAGWDQTQEEEFILTPA</sequence>
<reference evidence="2" key="2">
    <citation type="journal article" date="2023" name="IMA Fungus">
        <title>Comparative genomic study of the Penicillium genus elucidates a diverse pangenome and 15 lateral gene transfer events.</title>
        <authorList>
            <person name="Petersen C."/>
            <person name="Sorensen T."/>
            <person name="Nielsen M.R."/>
            <person name="Sondergaard T.E."/>
            <person name="Sorensen J.L."/>
            <person name="Fitzpatrick D.A."/>
            <person name="Frisvad J.C."/>
            <person name="Nielsen K.L."/>
        </authorList>
    </citation>
    <scope>NUCLEOTIDE SEQUENCE</scope>
    <source>
        <strain evidence="2">IBT 30069</strain>
    </source>
</reference>
<dbReference type="OrthoDB" id="4490284at2759"/>